<evidence type="ECO:0000256" key="1">
    <source>
        <dbReference type="SAM" id="Phobius"/>
    </source>
</evidence>
<protein>
    <submittedName>
        <fullName evidence="2">Uncharacterized protein</fullName>
    </submittedName>
</protein>
<evidence type="ECO:0000313" key="2">
    <source>
        <dbReference type="EMBL" id="WBL34978.1"/>
    </source>
</evidence>
<name>A0ABY7M4S8_9CHLR</name>
<accession>A0ABY7M4S8</accession>
<keyword evidence="3" id="KW-1185">Reference proteome</keyword>
<keyword evidence="1" id="KW-1133">Transmembrane helix</keyword>
<dbReference type="RefSeq" id="WP_270055506.1">
    <property type="nucleotide sequence ID" value="NZ_CP115149.1"/>
</dbReference>
<gene>
    <name evidence="2" type="ORF">O0235_09245</name>
</gene>
<evidence type="ECO:0000313" key="3">
    <source>
        <dbReference type="Proteomes" id="UP001212803"/>
    </source>
</evidence>
<keyword evidence="1" id="KW-0472">Membrane</keyword>
<organism evidence="2 3">
    <name type="scientific">Tepidiforma flava</name>
    <dbReference type="NCBI Taxonomy" id="3004094"/>
    <lineage>
        <taxon>Bacteria</taxon>
        <taxon>Bacillati</taxon>
        <taxon>Chloroflexota</taxon>
        <taxon>Tepidiformia</taxon>
        <taxon>Tepidiformales</taxon>
        <taxon>Tepidiformaceae</taxon>
        <taxon>Tepidiforma</taxon>
    </lineage>
</organism>
<dbReference type="Proteomes" id="UP001212803">
    <property type="component" value="Chromosome"/>
</dbReference>
<reference evidence="2 3" key="1">
    <citation type="journal article" date="2023" name="ISME J.">
        <title>Thermophilic Dehalococcoidia with unusual traits shed light on an unexpected past.</title>
        <authorList>
            <person name="Palmer M."/>
            <person name="Covington J.K."/>
            <person name="Zhou E.M."/>
            <person name="Thomas S.C."/>
            <person name="Habib N."/>
            <person name="Seymour C.O."/>
            <person name="Lai D."/>
            <person name="Johnston J."/>
            <person name="Hashimi A."/>
            <person name="Jiao J.Y."/>
            <person name="Muok A.R."/>
            <person name="Liu L."/>
            <person name="Xian W.D."/>
            <person name="Zhi X.Y."/>
            <person name="Li M.M."/>
            <person name="Silva L.P."/>
            <person name="Bowen B.P."/>
            <person name="Louie K."/>
            <person name="Briegel A."/>
            <person name="Pett-Ridge J."/>
            <person name="Weber P.K."/>
            <person name="Tocheva E.I."/>
            <person name="Woyke T."/>
            <person name="Northen T.R."/>
            <person name="Mayali X."/>
            <person name="Li W.J."/>
            <person name="Hedlund B.P."/>
        </authorList>
    </citation>
    <scope>NUCLEOTIDE SEQUENCE [LARGE SCALE GENOMIC DNA]</scope>
    <source>
        <strain evidence="2 3">YIM 72310</strain>
    </source>
</reference>
<keyword evidence="1" id="KW-0812">Transmembrane</keyword>
<feature type="transmembrane region" description="Helical" evidence="1">
    <location>
        <begin position="6"/>
        <end position="34"/>
    </location>
</feature>
<proteinExistence type="predicted"/>
<dbReference type="EMBL" id="CP115149">
    <property type="protein sequence ID" value="WBL34978.1"/>
    <property type="molecule type" value="Genomic_DNA"/>
</dbReference>
<sequence>MAELALYLYWTAVVTAPIAALLYWAYLASASLAVPPRWRPRRPPGPMSVSVPAAGPNAGLGRLATTFTVLTTVFLAG</sequence>